<evidence type="ECO:0000256" key="10">
    <source>
        <dbReference type="ARBA" id="ARBA00022840"/>
    </source>
</evidence>
<comment type="catalytic activity">
    <reaction evidence="13 14">
        <text>FMN + ATP + H(+) = FAD + diphosphate</text>
        <dbReference type="Rhea" id="RHEA:17237"/>
        <dbReference type="ChEBI" id="CHEBI:15378"/>
        <dbReference type="ChEBI" id="CHEBI:30616"/>
        <dbReference type="ChEBI" id="CHEBI:33019"/>
        <dbReference type="ChEBI" id="CHEBI:57692"/>
        <dbReference type="ChEBI" id="CHEBI:58210"/>
        <dbReference type="EC" id="2.7.7.2"/>
    </reaction>
</comment>
<dbReference type="GO" id="GO:0009398">
    <property type="term" value="P:FMN biosynthetic process"/>
    <property type="evidence" value="ECO:0007669"/>
    <property type="project" value="UniProtKB-UniRule"/>
</dbReference>
<evidence type="ECO:0000256" key="5">
    <source>
        <dbReference type="ARBA" id="ARBA00022679"/>
    </source>
</evidence>
<organism evidence="16 17">
    <name type="scientific">Helcobacillus massiliensis</name>
    <dbReference type="NCBI Taxonomy" id="521392"/>
    <lineage>
        <taxon>Bacteria</taxon>
        <taxon>Bacillati</taxon>
        <taxon>Actinomycetota</taxon>
        <taxon>Actinomycetes</taxon>
        <taxon>Micrococcales</taxon>
        <taxon>Dermabacteraceae</taxon>
        <taxon>Helcobacillus</taxon>
    </lineage>
</organism>
<dbReference type="GO" id="GO:0003919">
    <property type="term" value="F:FMN adenylyltransferase activity"/>
    <property type="evidence" value="ECO:0007669"/>
    <property type="project" value="UniProtKB-UniRule"/>
</dbReference>
<keyword evidence="5 14" id="KW-0808">Transferase</keyword>
<accession>A0A839QMT6</accession>
<evidence type="ECO:0000256" key="6">
    <source>
        <dbReference type="ARBA" id="ARBA00022695"/>
    </source>
</evidence>
<keyword evidence="6 14" id="KW-0548">Nucleotidyltransferase</keyword>
<evidence type="ECO:0000256" key="12">
    <source>
        <dbReference type="ARBA" id="ARBA00047880"/>
    </source>
</evidence>
<keyword evidence="10 14" id="KW-0067">ATP-binding</keyword>
<dbReference type="InterPro" id="IPR002606">
    <property type="entry name" value="Riboflavin_kinase_bac"/>
</dbReference>
<dbReference type="EC" id="2.7.7.2" evidence="14"/>
<dbReference type="EMBL" id="JACHWP010000001">
    <property type="protein sequence ID" value="MBB3021793.1"/>
    <property type="molecule type" value="Genomic_DNA"/>
</dbReference>
<dbReference type="InterPro" id="IPR015865">
    <property type="entry name" value="Riboflavin_kinase_bac/euk"/>
</dbReference>
<keyword evidence="7 14" id="KW-0547">Nucleotide-binding</keyword>
<comment type="catalytic activity">
    <reaction evidence="12 14">
        <text>riboflavin + ATP = FMN + ADP + H(+)</text>
        <dbReference type="Rhea" id="RHEA:14357"/>
        <dbReference type="ChEBI" id="CHEBI:15378"/>
        <dbReference type="ChEBI" id="CHEBI:30616"/>
        <dbReference type="ChEBI" id="CHEBI:57986"/>
        <dbReference type="ChEBI" id="CHEBI:58210"/>
        <dbReference type="ChEBI" id="CHEBI:456216"/>
        <dbReference type="EC" id="2.7.1.26"/>
    </reaction>
</comment>
<dbReference type="SUPFAM" id="SSF82114">
    <property type="entry name" value="Riboflavin kinase-like"/>
    <property type="match status" value="1"/>
</dbReference>
<dbReference type="InterPro" id="IPR023468">
    <property type="entry name" value="Riboflavin_kinase"/>
</dbReference>
<keyword evidence="4 14" id="KW-0288">FMN</keyword>
<dbReference type="UniPathway" id="UPA00276">
    <property type="reaction ID" value="UER00406"/>
</dbReference>
<dbReference type="Pfam" id="PF01687">
    <property type="entry name" value="Flavokinase"/>
    <property type="match status" value="1"/>
</dbReference>
<evidence type="ECO:0000256" key="1">
    <source>
        <dbReference type="ARBA" id="ARBA00004726"/>
    </source>
</evidence>
<dbReference type="CDD" id="cd02064">
    <property type="entry name" value="FAD_synthetase_N"/>
    <property type="match status" value="1"/>
</dbReference>
<evidence type="ECO:0000256" key="2">
    <source>
        <dbReference type="ARBA" id="ARBA00005201"/>
    </source>
</evidence>
<evidence type="ECO:0000259" key="15">
    <source>
        <dbReference type="SMART" id="SM00904"/>
    </source>
</evidence>
<comment type="caution">
    <text evidence="16">The sequence shown here is derived from an EMBL/GenBank/DDBJ whole genome shotgun (WGS) entry which is preliminary data.</text>
</comment>
<evidence type="ECO:0000256" key="9">
    <source>
        <dbReference type="ARBA" id="ARBA00022827"/>
    </source>
</evidence>
<dbReference type="FunFam" id="3.40.50.620:FF:000021">
    <property type="entry name" value="Riboflavin biosynthesis protein"/>
    <property type="match status" value="1"/>
</dbReference>
<dbReference type="Proteomes" id="UP000568050">
    <property type="component" value="Unassembled WGS sequence"/>
</dbReference>
<dbReference type="GO" id="GO:0006747">
    <property type="term" value="P:FAD biosynthetic process"/>
    <property type="evidence" value="ECO:0007669"/>
    <property type="project" value="UniProtKB-UniRule"/>
</dbReference>
<dbReference type="Gene3D" id="2.40.30.30">
    <property type="entry name" value="Riboflavin kinase-like"/>
    <property type="match status" value="1"/>
</dbReference>
<keyword evidence="17" id="KW-1185">Reference proteome</keyword>
<dbReference type="GO" id="GO:0005524">
    <property type="term" value="F:ATP binding"/>
    <property type="evidence" value="ECO:0007669"/>
    <property type="project" value="UniProtKB-UniRule"/>
</dbReference>
<dbReference type="InterPro" id="IPR014729">
    <property type="entry name" value="Rossmann-like_a/b/a_fold"/>
</dbReference>
<dbReference type="PANTHER" id="PTHR22749">
    <property type="entry name" value="RIBOFLAVIN KINASE/FMN ADENYLYLTRANSFERASE"/>
    <property type="match status" value="1"/>
</dbReference>
<name>A0A839QMT6_9MICO</name>
<dbReference type="NCBIfam" id="NF004160">
    <property type="entry name" value="PRK05627.1-3"/>
    <property type="match status" value="1"/>
</dbReference>
<evidence type="ECO:0000313" key="17">
    <source>
        <dbReference type="Proteomes" id="UP000568050"/>
    </source>
</evidence>
<evidence type="ECO:0000256" key="3">
    <source>
        <dbReference type="ARBA" id="ARBA00022630"/>
    </source>
</evidence>
<evidence type="ECO:0000256" key="4">
    <source>
        <dbReference type="ARBA" id="ARBA00022643"/>
    </source>
</evidence>
<dbReference type="GO" id="GO:0009231">
    <property type="term" value="P:riboflavin biosynthetic process"/>
    <property type="evidence" value="ECO:0007669"/>
    <property type="project" value="InterPro"/>
</dbReference>
<dbReference type="PANTHER" id="PTHR22749:SF6">
    <property type="entry name" value="RIBOFLAVIN KINASE"/>
    <property type="match status" value="1"/>
</dbReference>
<dbReference type="Gene3D" id="3.40.50.620">
    <property type="entry name" value="HUPs"/>
    <property type="match status" value="1"/>
</dbReference>
<keyword evidence="3 14" id="KW-0285">Flavoprotein</keyword>
<keyword evidence="9 14" id="KW-0274">FAD</keyword>
<keyword evidence="11" id="KW-0511">Multifunctional enzyme</keyword>
<protein>
    <recommendedName>
        <fullName evidence="14">Riboflavin biosynthesis protein</fullName>
    </recommendedName>
    <domain>
        <recommendedName>
            <fullName evidence="14">Riboflavin kinase</fullName>
            <ecNumber evidence="14">2.7.1.26</ecNumber>
        </recommendedName>
        <alternativeName>
            <fullName evidence="14">Flavokinase</fullName>
        </alternativeName>
    </domain>
    <domain>
        <recommendedName>
            <fullName evidence="14">FMN adenylyltransferase</fullName>
            <ecNumber evidence="14">2.7.7.2</ecNumber>
        </recommendedName>
        <alternativeName>
            <fullName evidence="14">FAD pyrophosphorylase</fullName>
        </alternativeName>
        <alternativeName>
            <fullName evidence="14">FAD synthase</fullName>
        </alternativeName>
    </domain>
</protein>
<evidence type="ECO:0000256" key="13">
    <source>
        <dbReference type="ARBA" id="ARBA00049494"/>
    </source>
</evidence>
<comment type="similarity">
    <text evidence="14">Belongs to the ribF family.</text>
</comment>
<reference evidence="16 17" key="1">
    <citation type="submission" date="2020-08" db="EMBL/GenBank/DDBJ databases">
        <title>Sequencing the genomes of 1000 actinobacteria strains.</title>
        <authorList>
            <person name="Klenk H.-P."/>
        </authorList>
    </citation>
    <scope>NUCLEOTIDE SEQUENCE [LARGE SCALE GENOMIC DNA]</scope>
    <source>
        <strain evidence="16 17">DSM 23040</strain>
    </source>
</reference>
<dbReference type="InterPro" id="IPR015864">
    <property type="entry name" value="FAD_synthase"/>
</dbReference>
<dbReference type="GO" id="GO:0008531">
    <property type="term" value="F:riboflavin kinase activity"/>
    <property type="evidence" value="ECO:0007669"/>
    <property type="project" value="UniProtKB-UniRule"/>
</dbReference>
<dbReference type="SMART" id="SM00904">
    <property type="entry name" value="Flavokinase"/>
    <property type="match status" value="1"/>
</dbReference>
<dbReference type="NCBIfam" id="TIGR00083">
    <property type="entry name" value="ribF"/>
    <property type="match status" value="1"/>
</dbReference>
<sequence length="319" mass="34488">MPASVEPSAVTIGNFDGVHLGHQAVLRQLQDAAAARGLRPIAMTFNPHPRHVMTGSVVPPLITGYARRDDLIRDLGISVLDLEFTRGFAQHSAEDFVRIFLVELLNAKAVVIGRDSRFGRANEGDLGTMQELGEKLGFEVLVVDELGISASCGRVSSSVIRAAITSGDVGSAAGMLGRPHAVADVIQHGFKRGRELGFPTANFSARPDGLVPADGVYAGLLSVEVPTRADHPDAQMRLAPATISIGTNPTFEDGPLHTIVETYVHGSHDLDLYDKRVRVDFIERLRPTLAFSSIDELVVQMRQDVEVTRRTLGEWTGAR</sequence>
<evidence type="ECO:0000256" key="14">
    <source>
        <dbReference type="PIRNR" id="PIRNR004491"/>
    </source>
</evidence>
<comment type="pathway">
    <text evidence="1 14">Cofactor biosynthesis; FAD biosynthesis; FAD from FMN: step 1/1.</text>
</comment>
<dbReference type="PIRSF" id="PIRSF004491">
    <property type="entry name" value="FAD_Synth"/>
    <property type="match status" value="1"/>
</dbReference>
<evidence type="ECO:0000313" key="16">
    <source>
        <dbReference type="EMBL" id="MBB3021793.1"/>
    </source>
</evidence>
<evidence type="ECO:0000256" key="8">
    <source>
        <dbReference type="ARBA" id="ARBA00022777"/>
    </source>
</evidence>
<dbReference type="AlphaFoldDB" id="A0A839QMT6"/>
<dbReference type="InterPro" id="IPR023465">
    <property type="entry name" value="Riboflavin_kinase_dom_sf"/>
</dbReference>
<comment type="pathway">
    <text evidence="2 14">Cofactor biosynthesis; FMN biosynthesis; FMN from riboflavin (ATP route): step 1/1.</text>
</comment>
<gene>
    <name evidence="16" type="ORF">FHX50_000041</name>
</gene>
<keyword evidence="8 14" id="KW-0418">Kinase</keyword>
<dbReference type="Pfam" id="PF06574">
    <property type="entry name" value="FAD_syn"/>
    <property type="match status" value="1"/>
</dbReference>
<dbReference type="EC" id="2.7.1.26" evidence="14"/>
<evidence type="ECO:0000256" key="11">
    <source>
        <dbReference type="ARBA" id="ARBA00023268"/>
    </source>
</evidence>
<evidence type="ECO:0000256" key="7">
    <source>
        <dbReference type="ARBA" id="ARBA00022741"/>
    </source>
</evidence>
<dbReference type="SUPFAM" id="SSF52374">
    <property type="entry name" value="Nucleotidylyl transferase"/>
    <property type="match status" value="1"/>
</dbReference>
<dbReference type="UniPathway" id="UPA00277">
    <property type="reaction ID" value="UER00407"/>
</dbReference>
<proteinExistence type="inferred from homology"/>
<feature type="domain" description="Riboflavin kinase" evidence="15">
    <location>
        <begin position="175"/>
        <end position="313"/>
    </location>
</feature>